<evidence type="ECO:0000259" key="1">
    <source>
        <dbReference type="PROSITE" id="PS50280"/>
    </source>
</evidence>
<name>A0A9N9B1C4_9GLOM</name>
<dbReference type="AlphaFoldDB" id="A0A9N9B1C4"/>
<comment type="caution">
    <text evidence="2">The sequence shown here is derived from an EMBL/GenBank/DDBJ whole genome shotgun (WGS) entry which is preliminary data.</text>
</comment>
<dbReference type="CDD" id="cd19177">
    <property type="entry name" value="SET_SETD4"/>
    <property type="match status" value="1"/>
</dbReference>
<dbReference type="Pfam" id="PF00856">
    <property type="entry name" value="SET"/>
    <property type="match status" value="1"/>
</dbReference>
<dbReference type="InterPro" id="IPR001214">
    <property type="entry name" value="SET_dom"/>
</dbReference>
<evidence type="ECO:0000313" key="3">
    <source>
        <dbReference type="Proteomes" id="UP000789739"/>
    </source>
</evidence>
<sequence>MATKDIRSGDLIIEVPYQLLITRAKAISSLGSWAATLSSHQAIALYLILEKSKGIRSPWYEYIRVLPERFDSITSNMIDFLPENVRVDLERQKEKFERDYAAIEQLQATSNAYNPISSNEFLWGWSCVNTRCIYFKASNCQLSFSSDENIAIAPMLDFLNHSSCAKIMGEFNQQSNCYQITTMTTIKKGEEVFINYGPHDNFRLLIEYGFTIPNNPFNYVSMDEEFLSLSLPDEDDTIKQYKLNILTQAGFMGDYTLREKEISFRLLTALRLHVLHPFIPSSTHAQSLIARWKDTLIGRLDKINEENDQLVFDYLERMCQTTLNKADIVMNNLSSELSRNGTFHIYQIWDESVEILKSVIDLCHAK</sequence>
<reference evidence="2" key="1">
    <citation type="submission" date="2021-06" db="EMBL/GenBank/DDBJ databases">
        <authorList>
            <person name="Kallberg Y."/>
            <person name="Tangrot J."/>
            <person name="Rosling A."/>
        </authorList>
    </citation>
    <scope>NUCLEOTIDE SEQUENCE</scope>
    <source>
        <strain evidence="2">BR232B</strain>
    </source>
</reference>
<dbReference type="Gene3D" id="3.90.1410.10">
    <property type="entry name" value="set domain protein methyltransferase, domain 1"/>
    <property type="match status" value="1"/>
</dbReference>
<protein>
    <submittedName>
        <fullName evidence="2">10041_t:CDS:1</fullName>
    </submittedName>
</protein>
<dbReference type="Proteomes" id="UP000789739">
    <property type="component" value="Unassembled WGS sequence"/>
</dbReference>
<dbReference type="InterPro" id="IPR050600">
    <property type="entry name" value="SETD3_SETD6_MTase"/>
</dbReference>
<evidence type="ECO:0000313" key="2">
    <source>
        <dbReference type="EMBL" id="CAG8549943.1"/>
    </source>
</evidence>
<dbReference type="InterPro" id="IPR044429">
    <property type="entry name" value="SETD4_SET"/>
</dbReference>
<dbReference type="OrthoDB" id="341421at2759"/>
<dbReference type="GO" id="GO:0016279">
    <property type="term" value="F:protein-lysine N-methyltransferase activity"/>
    <property type="evidence" value="ECO:0007669"/>
    <property type="project" value="InterPro"/>
</dbReference>
<dbReference type="PROSITE" id="PS50280">
    <property type="entry name" value="SET"/>
    <property type="match status" value="1"/>
</dbReference>
<feature type="domain" description="SET" evidence="1">
    <location>
        <begin position="1"/>
        <end position="197"/>
    </location>
</feature>
<gene>
    <name evidence="2" type="ORF">PBRASI_LOCUS5033</name>
</gene>
<dbReference type="PANTHER" id="PTHR13271">
    <property type="entry name" value="UNCHARACTERIZED PUTATIVE METHYLTRANSFERASE"/>
    <property type="match status" value="1"/>
</dbReference>
<dbReference type="PANTHER" id="PTHR13271:SF151">
    <property type="entry name" value="SET DOMAIN-CONTAINING PROTEIN 4"/>
    <property type="match status" value="1"/>
</dbReference>
<accession>A0A9N9B1C4</accession>
<dbReference type="InterPro" id="IPR046341">
    <property type="entry name" value="SET_dom_sf"/>
</dbReference>
<proteinExistence type="predicted"/>
<dbReference type="SUPFAM" id="SSF82199">
    <property type="entry name" value="SET domain"/>
    <property type="match status" value="1"/>
</dbReference>
<organism evidence="2 3">
    <name type="scientific">Paraglomus brasilianum</name>
    <dbReference type="NCBI Taxonomy" id="144538"/>
    <lineage>
        <taxon>Eukaryota</taxon>
        <taxon>Fungi</taxon>
        <taxon>Fungi incertae sedis</taxon>
        <taxon>Mucoromycota</taxon>
        <taxon>Glomeromycotina</taxon>
        <taxon>Glomeromycetes</taxon>
        <taxon>Paraglomerales</taxon>
        <taxon>Paraglomeraceae</taxon>
        <taxon>Paraglomus</taxon>
    </lineage>
</organism>
<keyword evidence="3" id="KW-1185">Reference proteome</keyword>
<dbReference type="EMBL" id="CAJVPI010000558">
    <property type="protein sequence ID" value="CAG8549943.1"/>
    <property type="molecule type" value="Genomic_DNA"/>
</dbReference>